<dbReference type="PANTHER" id="PTHR30055:SF146">
    <property type="entry name" value="HTH-TYPE TRANSCRIPTIONAL DUAL REGULATOR CECR"/>
    <property type="match status" value="1"/>
</dbReference>
<dbReference type="PROSITE" id="PS50977">
    <property type="entry name" value="HTH_TETR_2"/>
    <property type="match status" value="1"/>
</dbReference>
<evidence type="ECO:0000313" key="4">
    <source>
        <dbReference type="EMBL" id="PNY79306.1"/>
    </source>
</evidence>
<dbReference type="PRINTS" id="PR00455">
    <property type="entry name" value="HTHTETR"/>
</dbReference>
<name>A0A2K3URY6_9DEIO</name>
<dbReference type="PANTHER" id="PTHR30055">
    <property type="entry name" value="HTH-TYPE TRANSCRIPTIONAL REGULATOR RUTR"/>
    <property type="match status" value="1"/>
</dbReference>
<organism evidence="4 5">
    <name type="scientific">Deinococcus koreensis</name>
    <dbReference type="NCBI Taxonomy" id="2054903"/>
    <lineage>
        <taxon>Bacteria</taxon>
        <taxon>Thermotogati</taxon>
        <taxon>Deinococcota</taxon>
        <taxon>Deinococci</taxon>
        <taxon>Deinococcales</taxon>
        <taxon>Deinococcaceae</taxon>
        <taxon>Deinococcus</taxon>
    </lineage>
</organism>
<protein>
    <submittedName>
        <fullName evidence="4">TetR family transcriptional regulator</fullName>
    </submittedName>
</protein>
<dbReference type="OrthoDB" id="2356263at2"/>
<sequence>MAAVPSLLSTSDARRDTVIDSAVIVFSQAGYLGTPVSAVAAQAGISTAYVFKLFPRKEDLFVAALDRCFSRVQAALESGAIHAEVQTPDAVLAAMGQAYAELIGDRSLLMLQVHAQSAATVPEIAAALRAGLGQVTTFVQSRSQAPDEAVQRFIAYGQLCHLITVAGLDETVADWARVLTSGIRHI</sequence>
<dbReference type="InterPro" id="IPR001647">
    <property type="entry name" value="HTH_TetR"/>
</dbReference>
<dbReference type="AlphaFoldDB" id="A0A2K3URY6"/>
<evidence type="ECO:0000259" key="3">
    <source>
        <dbReference type="PROSITE" id="PS50977"/>
    </source>
</evidence>
<keyword evidence="1 2" id="KW-0238">DNA-binding</keyword>
<keyword evidence="5" id="KW-1185">Reference proteome</keyword>
<dbReference type="Pfam" id="PF00440">
    <property type="entry name" value="TetR_N"/>
    <property type="match status" value="1"/>
</dbReference>
<dbReference type="GO" id="GO:0003700">
    <property type="term" value="F:DNA-binding transcription factor activity"/>
    <property type="evidence" value="ECO:0007669"/>
    <property type="project" value="TreeGrafter"/>
</dbReference>
<dbReference type="Gene3D" id="1.10.10.60">
    <property type="entry name" value="Homeodomain-like"/>
    <property type="match status" value="1"/>
</dbReference>
<dbReference type="Gene3D" id="1.10.357.10">
    <property type="entry name" value="Tetracycline Repressor, domain 2"/>
    <property type="match status" value="1"/>
</dbReference>
<proteinExistence type="predicted"/>
<feature type="domain" description="HTH tetR-type" evidence="3">
    <location>
        <begin position="12"/>
        <end position="72"/>
    </location>
</feature>
<dbReference type="SUPFAM" id="SSF46689">
    <property type="entry name" value="Homeodomain-like"/>
    <property type="match status" value="1"/>
</dbReference>
<comment type="caution">
    <text evidence="4">The sequence shown here is derived from an EMBL/GenBank/DDBJ whole genome shotgun (WGS) entry which is preliminary data.</text>
</comment>
<feature type="DNA-binding region" description="H-T-H motif" evidence="2">
    <location>
        <begin position="35"/>
        <end position="54"/>
    </location>
</feature>
<evidence type="ECO:0000256" key="2">
    <source>
        <dbReference type="PROSITE-ProRule" id="PRU00335"/>
    </source>
</evidence>
<evidence type="ECO:0000313" key="5">
    <source>
        <dbReference type="Proteomes" id="UP000236379"/>
    </source>
</evidence>
<gene>
    <name evidence="4" type="ORF">CVO96_19455</name>
</gene>
<evidence type="ECO:0000256" key="1">
    <source>
        <dbReference type="ARBA" id="ARBA00023125"/>
    </source>
</evidence>
<dbReference type="EMBL" id="PPPD01000004">
    <property type="protein sequence ID" value="PNY79306.1"/>
    <property type="molecule type" value="Genomic_DNA"/>
</dbReference>
<accession>A0A2K3URY6</accession>
<dbReference type="GO" id="GO:0000976">
    <property type="term" value="F:transcription cis-regulatory region binding"/>
    <property type="evidence" value="ECO:0007669"/>
    <property type="project" value="TreeGrafter"/>
</dbReference>
<dbReference type="InterPro" id="IPR009057">
    <property type="entry name" value="Homeodomain-like_sf"/>
</dbReference>
<dbReference type="Proteomes" id="UP000236379">
    <property type="component" value="Unassembled WGS sequence"/>
</dbReference>
<reference evidence="4 5" key="1">
    <citation type="submission" date="2018-01" db="EMBL/GenBank/DDBJ databases">
        <title>Deinococcus koreensis sp. nov., a radiation-resistant bacterium isolated from river water.</title>
        <authorList>
            <person name="Choi A."/>
        </authorList>
    </citation>
    <scope>NUCLEOTIDE SEQUENCE [LARGE SCALE GENOMIC DNA]</scope>
    <source>
        <strain evidence="4 5">SJW1-2</strain>
    </source>
</reference>
<dbReference type="RefSeq" id="WP_103314133.1">
    <property type="nucleotide sequence ID" value="NZ_PPPD01000004.1"/>
</dbReference>
<dbReference type="InterPro" id="IPR050109">
    <property type="entry name" value="HTH-type_TetR-like_transc_reg"/>
</dbReference>